<dbReference type="Proteomes" id="UP000050520">
    <property type="component" value="Unassembled WGS sequence"/>
</dbReference>
<organism evidence="1">
    <name type="scientific">Citrobacter freundii</name>
    <dbReference type="NCBI Taxonomy" id="546"/>
    <lineage>
        <taxon>Bacteria</taxon>
        <taxon>Pseudomonadati</taxon>
        <taxon>Pseudomonadota</taxon>
        <taxon>Gammaproteobacteria</taxon>
        <taxon>Enterobacterales</taxon>
        <taxon>Enterobacteriaceae</taxon>
        <taxon>Citrobacter</taxon>
        <taxon>Citrobacter freundii complex</taxon>
    </lineage>
</organism>
<reference evidence="3" key="1">
    <citation type="submission" date="2015-09" db="EMBL/GenBank/DDBJ databases">
        <title>Prevalence of NDMs in South Africa.</title>
        <authorList>
            <person name="Osei Sekyere J."/>
            <person name="Govinden U."/>
            <person name="Essack S."/>
            <person name="Haldorsen B."/>
            <person name="Samuelsen O."/>
            <person name="Aasnaes B."/>
            <person name="Sundsfjord A."/>
        </authorList>
    </citation>
    <scope>NUCLEOTIDE SEQUENCE [LARGE SCALE GENOMIC DNA]</scope>
    <source>
        <strain evidence="3">ST62:944112508</strain>
    </source>
</reference>
<dbReference type="Proteomes" id="UP000855471">
    <property type="component" value="Unassembled WGS sequence"/>
</dbReference>
<dbReference type="RefSeq" id="WP_057063509.1">
    <property type="nucleotide sequence ID" value="NZ_CP151202.1"/>
</dbReference>
<reference evidence="1" key="3">
    <citation type="journal article" date="2018" name="Genome Biol.">
        <title>SKESA: strategic k-mer extension for scrupulous assemblies.</title>
        <authorList>
            <person name="Souvorov A."/>
            <person name="Agarwala R."/>
            <person name="Lipman D.J."/>
        </authorList>
    </citation>
    <scope>NUCLEOTIDE SEQUENCE</scope>
    <source>
        <strain evidence="1">O50</strain>
    </source>
</reference>
<reference evidence="2 3" key="2">
    <citation type="journal article" date="2017" name="PLoS ONE">
        <title>Genomic and phenotypic characterisation of fluoroquinolone resistance mechanisms in Enterobacteriaceae in Durban, South Africa.</title>
        <authorList>
            <person name="Osei Sekyere J."/>
            <person name="Amoako D.G."/>
        </authorList>
    </citation>
    <scope>NUCLEOTIDE SEQUENCE [LARGE SCALE GENOMIC DNA]</scope>
    <source>
        <strain evidence="2 3">ST62:944112508</strain>
    </source>
</reference>
<evidence type="ECO:0000313" key="3">
    <source>
        <dbReference type="Proteomes" id="UP000050520"/>
    </source>
</evidence>
<dbReference type="InterPro" id="IPR021221">
    <property type="entry name" value="Fil"/>
</dbReference>
<comment type="caution">
    <text evidence="1">The sequence shown here is derived from an EMBL/GenBank/DDBJ whole genome shotgun (WGS) entry which is preliminary data.</text>
</comment>
<accession>A0A0P8KDC6</accession>
<dbReference type="AlphaFoldDB" id="A0A0P8KDC6"/>
<proteinExistence type="predicted"/>
<evidence type="ECO:0000313" key="2">
    <source>
        <dbReference type="EMBL" id="KPR55890.1"/>
    </source>
</evidence>
<name>A0A0P8KDC6_CITFR</name>
<dbReference type="Pfam" id="PF10893">
    <property type="entry name" value="Phage_186_Fil"/>
    <property type="match status" value="1"/>
</dbReference>
<reference evidence="1" key="4">
    <citation type="submission" date="2020-09" db="EMBL/GenBank/DDBJ databases">
        <authorList>
            <consortium name="NCBI Pathogen Detection Project"/>
        </authorList>
    </citation>
    <scope>NUCLEOTIDE SEQUENCE</scope>
    <source>
        <strain evidence="1">O50</strain>
    </source>
</reference>
<evidence type="ECO:0000313" key="1">
    <source>
        <dbReference type="EMBL" id="HAT3895975.1"/>
    </source>
</evidence>
<protein>
    <submittedName>
        <fullName evidence="1">DUF2724 domain-containing protein</fullName>
    </submittedName>
</protein>
<dbReference type="EMBL" id="DACSXJ010000001">
    <property type="protein sequence ID" value="HAT3895975.1"/>
    <property type="molecule type" value="Genomic_DNA"/>
</dbReference>
<sequence>MNDNTPSLASLLKHGCQVTHYSNTRGWIETPDGRFFKPEPNKVRFIKEMNKPFVYTAKINKGLLSVVIHLFKKCGCK</sequence>
<gene>
    <name evidence="2" type="ORF">AN672_09365</name>
    <name evidence="1" type="ORF">I9Y29_000356</name>
</gene>
<dbReference type="EMBL" id="LJEB01000035">
    <property type="protein sequence ID" value="KPR55890.1"/>
    <property type="molecule type" value="Genomic_DNA"/>
</dbReference>